<reference evidence="3" key="1">
    <citation type="submission" date="2022-10" db="EMBL/GenBank/DDBJ databases">
        <authorList>
            <person name="Chen Y."/>
            <person name="Dougan E. K."/>
            <person name="Chan C."/>
            <person name="Rhodes N."/>
            <person name="Thang M."/>
        </authorList>
    </citation>
    <scope>NUCLEOTIDE SEQUENCE</scope>
</reference>
<dbReference type="InterPro" id="IPR042222">
    <property type="entry name" value="Dynein_2_N"/>
</dbReference>
<dbReference type="EMBL" id="CAMXCT030006811">
    <property type="protein sequence ID" value="CAL4807769.1"/>
    <property type="molecule type" value="Genomic_DNA"/>
</dbReference>
<dbReference type="GO" id="GO:0045505">
    <property type="term" value="F:dynein intermediate chain binding"/>
    <property type="evidence" value="ECO:0007669"/>
    <property type="project" value="InterPro"/>
</dbReference>
<organism evidence="3">
    <name type="scientific">Cladocopium goreaui</name>
    <dbReference type="NCBI Taxonomy" id="2562237"/>
    <lineage>
        <taxon>Eukaryota</taxon>
        <taxon>Sar</taxon>
        <taxon>Alveolata</taxon>
        <taxon>Dinophyceae</taxon>
        <taxon>Suessiales</taxon>
        <taxon>Symbiodiniaceae</taxon>
        <taxon>Cladocopium</taxon>
    </lineage>
</organism>
<dbReference type="GO" id="GO:0030286">
    <property type="term" value="C:dynein complex"/>
    <property type="evidence" value="ECO:0007669"/>
    <property type="project" value="InterPro"/>
</dbReference>
<dbReference type="EMBL" id="CAMXCT010006811">
    <property type="protein sequence ID" value="CAI4020457.1"/>
    <property type="molecule type" value="Genomic_DNA"/>
</dbReference>
<dbReference type="EMBL" id="CAMXCT020006811">
    <property type="protein sequence ID" value="CAL1173832.1"/>
    <property type="molecule type" value="Genomic_DNA"/>
</dbReference>
<sequence>MLTAWEYGKDSQKLLVGRWGMDVQEKQKLDIFAAEGFGLTVLFVNDPDLAEELCSGDPLRFTKDMRNMPGRDLIGKLFGNGLFFVATEDARWQIAHNILKTPFSIRGMKVMMPLMCDQADALVQTLKREVGYGRPTYIDGWVTKMAFETIAVCGLGTSFGCFNDDQTHPYLLAFNDAVEFLSQQSLQFCPSYLRPLLFRGWTRFDSACEYMRATCATLGWECCNGIAIPMLIAHARVDDHVPVPSADAGDGLNGFSDADAMDGAKHVAYECSKSVANAVGHPLKGPELVLRIWESTAGAICKEVESGRNIFVPGLGTFGNTADGIIFAPLEEFVQTHGLDVSYFTSFIEMIPSRRPPTSPRRRAEELSLAAQMELLPRVKHSVASVARLLEVTSDVVLQALQAMVHRMGQQMTTRAMVAVSFAPLGTFVCEERCFRFHAQLSVLAPLAPVSNFGPTIPLRKLLSTLERRKAKFGIRGPQPPPGRPVRPGSRGRRPQTVSMQRSMPAKPEVFPDLHLGRFSRTQAAPFVGMEDPGSPSERIASSFTGSASKLTWKPCQVPRRSLRWQPSFLEQPFLEARGGENYSKHFTDQIEVDSPLDLELREAQVSQAQFYETLFRYGYYFDTIPNSYLAPFSDRWTLNIQYRTGGEEFPELMERMWEEVLHDYRQAIRKVIIEHVLKEEKAKKRTGIFFVPSPMPLWGTQAFLGIEGTAGGPPEGWESITSRRTQMANLLMPCSSASATLLDLWHQKYDTLLLVDLPSGDLMDLQAFCAAQEQKMKTVRRSLEMLGLTWLGEVVEVLKPYSPNCWPVTLLCTQVRGVVDRSIAAFLQFFGPQQMDAFLRVGLQAQGSEIELTTSLEEIEVSLVQVFKDFVVSLSHWFGSRGRDLSFTVDSNTVTLWSVTLEEAYVQEAQASITKNILHNLERVEAALAPFDQFKYLLVEDVRIKKLSEDTLTQDCVMEELKTLRAVQQNIRSKCAEEISLHMVSIQCSHINETLRSKAEEAIHILLDSILRHLLLRNDHLCNSFEMVVNQVVKKPTSEMELVDLEMYIEEFRNTGLNELLREFDSIREWLSFLFTCENQLMLGLLKEKHFQAIYDSAHWVGSIQERVFHGTNLKREREALESKFKEQRNKFLEDLEGYNEQVDQLSECGNLRQVDEYLERIQVLKNNFTRAHVEAEKLNAKEKRFGWEVRSPFEQLKRGEHALEPHFALWTLAYNMEESMRSWMKGPMFHIDPTKVDFEVRFMRKEAVRLRDLFLAGGGVVYPAEHVKMDVLAMDLEDEPEEKISAPAVVANQLNQQAEQMQETHLKLLYALCNQCLQGRHWDQISGTLGTPLEPDSSFTLAKAIEQDIGHFIEDLQEISDAASAEYQVELAADAMEDEWKTLSFTFESWKSTGASVFTEEKLHKICQLLDDQLQRTTELKGLMAAEPWEERLDDWEEWLQSMSEIFSIWGKLQQLWTSLEVLFSGRDIYKQLPADIQTFRKVDKYWRHLMSNLQSHPLARDVCKMPQLLENLCRSMQPP</sequence>
<evidence type="ECO:0000256" key="1">
    <source>
        <dbReference type="SAM" id="MobiDB-lite"/>
    </source>
</evidence>
<feature type="domain" description="Dynein heavy chain linker" evidence="2">
    <location>
        <begin position="1202"/>
        <end position="1517"/>
    </location>
</feature>
<accession>A0A9P1GSY2</accession>
<dbReference type="PANTHER" id="PTHR22878">
    <property type="entry name" value="DYNEIN HEAVY CHAIN 6, AXONEMAL-LIKE-RELATED"/>
    <property type="match status" value="1"/>
</dbReference>
<dbReference type="PANTHER" id="PTHR22878:SF70">
    <property type="entry name" value="DYNEIN HEAVY CHAIN 2, AXONEMAL"/>
    <property type="match status" value="1"/>
</dbReference>
<evidence type="ECO:0000313" key="4">
    <source>
        <dbReference type="EMBL" id="CAL1173832.1"/>
    </source>
</evidence>
<dbReference type="Gene3D" id="1.20.140.100">
    <property type="entry name" value="Dynein heavy chain, N-terminal domain 2"/>
    <property type="match status" value="1"/>
</dbReference>
<dbReference type="Pfam" id="PF00067">
    <property type="entry name" value="p450"/>
    <property type="match status" value="1"/>
</dbReference>
<evidence type="ECO:0000313" key="5">
    <source>
        <dbReference type="EMBL" id="CAL4807769.1"/>
    </source>
</evidence>
<feature type="region of interest" description="Disordered" evidence="1">
    <location>
        <begin position="473"/>
        <end position="504"/>
    </location>
</feature>
<dbReference type="GO" id="GO:0016705">
    <property type="term" value="F:oxidoreductase activity, acting on paired donors, with incorporation or reduction of molecular oxygen"/>
    <property type="evidence" value="ECO:0007669"/>
    <property type="project" value="InterPro"/>
</dbReference>
<evidence type="ECO:0000259" key="2">
    <source>
        <dbReference type="Pfam" id="PF08393"/>
    </source>
</evidence>
<dbReference type="GO" id="GO:0004497">
    <property type="term" value="F:monooxygenase activity"/>
    <property type="evidence" value="ECO:0007669"/>
    <property type="project" value="InterPro"/>
</dbReference>
<evidence type="ECO:0000313" key="3">
    <source>
        <dbReference type="EMBL" id="CAI4020457.1"/>
    </source>
</evidence>
<reference evidence="4" key="2">
    <citation type="submission" date="2024-04" db="EMBL/GenBank/DDBJ databases">
        <authorList>
            <person name="Chen Y."/>
            <person name="Shah S."/>
            <person name="Dougan E. K."/>
            <person name="Thang M."/>
            <person name="Chan C."/>
        </authorList>
    </citation>
    <scope>NUCLEOTIDE SEQUENCE [LARGE SCALE GENOMIC DNA]</scope>
</reference>
<name>A0A9P1GSY2_9DINO</name>
<dbReference type="Gene3D" id="1.10.630.10">
    <property type="entry name" value="Cytochrome P450"/>
    <property type="match status" value="1"/>
</dbReference>
<dbReference type="InterPro" id="IPR013602">
    <property type="entry name" value="Dynein_heavy_linker"/>
</dbReference>
<dbReference type="GO" id="GO:0005506">
    <property type="term" value="F:iron ion binding"/>
    <property type="evidence" value="ECO:0007669"/>
    <property type="project" value="InterPro"/>
</dbReference>
<dbReference type="InterPro" id="IPR026983">
    <property type="entry name" value="DHC"/>
</dbReference>
<dbReference type="Gene3D" id="1.10.287.2620">
    <property type="match status" value="1"/>
</dbReference>
<dbReference type="GO" id="GO:0020037">
    <property type="term" value="F:heme binding"/>
    <property type="evidence" value="ECO:0007669"/>
    <property type="project" value="InterPro"/>
</dbReference>
<dbReference type="GO" id="GO:0051959">
    <property type="term" value="F:dynein light intermediate chain binding"/>
    <property type="evidence" value="ECO:0007669"/>
    <property type="project" value="InterPro"/>
</dbReference>
<keyword evidence="6" id="KW-1185">Reference proteome</keyword>
<dbReference type="Proteomes" id="UP001152797">
    <property type="component" value="Unassembled WGS sequence"/>
</dbReference>
<dbReference type="GO" id="GO:0007018">
    <property type="term" value="P:microtubule-based movement"/>
    <property type="evidence" value="ECO:0007669"/>
    <property type="project" value="InterPro"/>
</dbReference>
<dbReference type="OrthoDB" id="408888at2759"/>
<proteinExistence type="predicted"/>
<comment type="caution">
    <text evidence="3">The sequence shown here is derived from an EMBL/GenBank/DDBJ whole genome shotgun (WGS) entry which is preliminary data.</text>
</comment>
<dbReference type="InterPro" id="IPR001128">
    <property type="entry name" value="Cyt_P450"/>
</dbReference>
<protein>
    <submittedName>
        <fullName evidence="5">Dynein axonemal heavy chain 7 (Axonemal beta dynein heavy chain 7) (Axonemal dynein heavy chain b) (Ciliary dynein heavy chain 7) (Dynein-like protein 7)</fullName>
    </submittedName>
</protein>
<evidence type="ECO:0000313" key="6">
    <source>
        <dbReference type="Proteomes" id="UP001152797"/>
    </source>
</evidence>
<dbReference type="Pfam" id="PF08393">
    <property type="entry name" value="DHC_N2"/>
    <property type="match status" value="1"/>
</dbReference>
<gene>
    <name evidence="3" type="ORF">C1SCF055_LOCUS44872</name>
</gene>
<dbReference type="SUPFAM" id="SSF48264">
    <property type="entry name" value="Cytochrome P450"/>
    <property type="match status" value="1"/>
</dbReference>
<dbReference type="InterPro" id="IPR036396">
    <property type="entry name" value="Cyt_P450_sf"/>
</dbReference>